<dbReference type="InterPro" id="IPR019554">
    <property type="entry name" value="Soluble_ligand-bd"/>
</dbReference>
<dbReference type="InterPro" id="IPR003715">
    <property type="entry name" value="Poly_export_N"/>
</dbReference>
<dbReference type="PANTHER" id="PTHR33619">
    <property type="entry name" value="POLYSACCHARIDE EXPORT PROTEIN GFCE-RELATED"/>
    <property type="match status" value="1"/>
</dbReference>
<dbReference type="Pfam" id="PF02563">
    <property type="entry name" value="Poly_export"/>
    <property type="match status" value="1"/>
</dbReference>
<dbReference type="PANTHER" id="PTHR33619:SF3">
    <property type="entry name" value="POLYSACCHARIDE EXPORT PROTEIN GFCE-RELATED"/>
    <property type="match status" value="1"/>
</dbReference>
<dbReference type="Proteomes" id="UP000260351">
    <property type="component" value="Unassembled WGS sequence"/>
</dbReference>
<proteinExistence type="predicted"/>
<evidence type="ECO:0000259" key="3">
    <source>
        <dbReference type="Pfam" id="PF10531"/>
    </source>
</evidence>
<evidence type="ECO:0000256" key="1">
    <source>
        <dbReference type="ARBA" id="ARBA00022729"/>
    </source>
</evidence>
<sequence>MSMAVEDYRIGVDDVVQVSVWRREDLGVTVPVRSDGKITVPLIGDIQAGGLRPEEVADNARGLLADYIREPNVTVIVTELRSHEYLSRVRVTGAVRSPVSLPHRQGMTVLDAVLAAGGPNEYAAADRSALHRHLDKGGFESYALPLRRILEQGDLSANHVLMPGDVITVPQRNF</sequence>
<evidence type="ECO:0000313" key="5">
    <source>
        <dbReference type="Proteomes" id="UP000260351"/>
    </source>
</evidence>
<keyword evidence="5" id="KW-1185">Reference proteome</keyword>
<organism evidence="4 5">
    <name type="scientific">Wenzhouxiangella sediminis</name>
    <dbReference type="NCBI Taxonomy" id="1792836"/>
    <lineage>
        <taxon>Bacteria</taxon>
        <taxon>Pseudomonadati</taxon>
        <taxon>Pseudomonadota</taxon>
        <taxon>Gammaproteobacteria</taxon>
        <taxon>Chromatiales</taxon>
        <taxon>Wenzhouxiangellaceae</taxon>
        <taxon>Wenzhouxiangella</taxon>
    </lineage>
</organism>
<dbReference type="AlphaFoldDB" id="A0A3E1KC52"/>
<protein>
    <submittedName>
        <fullName evidence="4">Sugar ABC transporter substrate-binding protein</fullName>
    </submittedName>
</protein>
<feature type="domain" description="Soluble ligand binding" evidence="3">
    <location>
        <begin position="88"/>
        <end position="133"/>
    </location>
</feature>
<name>A0A3E1KC52_9GAMM</name>
<dbReference type="EMBL" id="QUZK01000018">
    <property type="protein sequence ID" value="RFF31635.1"/>
    <property type="molecule type" value="Genomic_DNA"/>
</dbReference>
<dbReference type="Pfam" id="PF10531">
    <property type="entry name" value="SLBB"/>
    <property type="match status" value="1"/>
</dbReference>
<gene>
    <name evidence="4" type="ORF">DZC52_04190</name>
</gene>
<dbReference type="OrthoDB" id="9808421at2"/>
<evidence type="ECO:0000259" key="2">
    <source>
        <dbReference type="Pfam" id="PF02563"/>
    </source>
</evidence>
<comment type="caution">
    <text evidence="4">The sequence shown here is derived from an EMBL/GenBank/DDBJ whole genome shotgun (WGS) entry which is preliminary data.</text>
</comment>
<dbReference type="Gene3D" id="3.10.560.10">
    <property type="entry name" value="Outer membrane lipoprotein wza domain like"/>
    <property type="match status" value="1"/>
</dbReference>
<dbReference type="InterPro" id="IPR049712">
    <property type="entry name" value="Poly_export"/>
</dbReference>
<reference evidence="4 5" key="1">
    <citation type="submission" date="2018-08" db="EMBL/GenBank/DDBJ databases">
        <title>Wenzhouxiangella salilacus sp. nov., a novel bacterium isolated from a saline lake in Xinjiang Province, China.</title>
        <authorList>
            <person name="Han S."/>
        </authorList>
    </citation>
    <scope>NUCLEOTIDE SEQUENCE [LARGE SCALE GENOMIC DNA]</scope>
    <source>
        <strain evidence="4 5">XDB06</strain>
    </source>
</reference>
<keyword evidence="1" id="KW-0732">Signal</keyword>
<dbReference type="GO" id="GO:0015159">
    <property type="term" value="F:polysaccharide transmembrane transporter activity"/>
    <property type="evidence" value="ECO:0007669"/>
    <property type="project" value="InterPro"/>
</dbReference>
<feature type="domain" description="Polysaccharide export protein N-terminal" evidence="2">
    <location>
        <begin position="5"/>
        <end position="78"/>
    </location>
</feature>
<accession>A0A3E1KC52</accession>
<evidence type="ECO:0000313" key="4">
    <source>
        <dbReference type="EMBL" id="RFF31635.1"/>
    </source>
</evidence>